<dbReference type="InterPro" id="IPR047150">
    <property type="entry name" value="SGT"/>
</dbReference>
<dbReference type="GO" id="GO:0016020">
    <property type="term" value="C:membrane"/>
    <property type="evidence" value="ECO:0007669"/>
    <property type="project" value="TreeGrafter"/>
</dbReference>
<dbReference type="Pfam" id="PF00515">
    <property type="entry name" value="TPR_1"/>
    <property type="match status" value="3"/>
</dbReference>
<evidence type="ECO:0000313" key="7">
    <source>
        <dbReference type="EMBL" id="RMX58858.1"/>
    </source>
</evidence>
<dbReference type="GO" id="GO:0072380">
    <property type="term" value="C:TRC complex"/>
    <property type="evidence" value="ECO:0007669"/>
    <property type="project" value="TreeGrafter"/>
</dbReference>
<feature type="compositionally biased region" description="Low complexity" evidence="5">
    <location>
        <begin position="106"/>
        <end position="117"/>
    </location>
</feature>
<feature type="repeat" description="TPR" evidence="4">
    <location>
        <begin position="193"/>
        <end position="226"/>
    </location>
</feature>
<dbReference type="SUPFAM" id="SSF48452">
    <property type="entry name" value="TPR-like"/>
    <property type="match status" value="1"/>
</dbReference>
<dbReference type="STRING" id="46731.A0A3M6UZX2"/>
<dbReference type="GO" id="GO:0060090">
    <property type="term" value="F:molecular adaptor activity"/>
    <property type="evidence" value="ECO:0007669"/>
    <property type="project" value="TreeGrafter"/>
</dbReference>
<evidence type="ECO:0000256" key="4">
    <source>
        <dbReference type="PROSITE-ProRule" id="PRU00339"/>
    </source>
</evidence>
<feature type="compositionally biased region" description="Basic and acidic residues" evidence="5">
    <location>
        <begin position="118"/>
        <end position="127"/>
    </location>
</feature>
<evidence type="ECO:0000256" key="1">
    <source>
        <dbReference type="ARBA" id="ARBA00008175"/>
    </source>
</evidence>
<comment type="caution">
    <text evidence="7">The sequence shown here is derived from an EMBL/GenBank/DDBJ whole genome shotgun (WGS) entry which is preliminary data.</text>
</comment>
<dbReference type="InterPro" id="IPR032374">
    <property type="entry name" value="SGTA_dimer"/>
</dbReference>
<dbReference type="Pfam" id="PF16546">
    <property type="entry name" value="SGTA_dimer"/>
    <property type="match status" value="1"/>
</dbReference>
<keyword evidence="8" id="KW-1185">Reference proteome</keyword>
<evidence type="ECO:0000259" key="6">
    <source>
        <dbReference type="Pfam" id="PF16546"/>
    </source>
</evidence>
<dbReference type="EMBL" id="RCHS01000439">
    <property type="protein sequence ID" value="RMX58858.1"/>
    <property type="molecule type" value="Genomic_DNA"/>
</dbReference>
<dbReference type="Gene3D" id="1.25.40.10">
    <property type="entry name" value="Tetratricopeptide repeat domain"/>
    <property type="match status" value="1"/>
</dbReference>
<name>A0A3M6UZX2_POCDA</name>
<dbReference type="InterPro" id="IPR011990">
    <property type="entry name" value="TPR-like_helical_dom_sf"/>
</dbReference>
<feature type="non-terminal residue" evidence="7">
    <location>
        <position position="1"/>
    </location>
</feature>
<evidence type="ECO:0000256" key="2">
    <source>
        <dbReference type="ARBA" id="ARBA00022737"/>
    </source>
</evidence>
<dbReference type="PROSITE" id="PS50293">
    <property type="entry name" value="TPR_REGION"/>
    <property type="match status" value="1"/>
</dbReference>
<feature type="repeat" description="TPR" evidence="4">
    <location>
        <begin position="125"/>
        <end position="158"/>
    </location>
</feature>
<dbReference type="InterPro" id="IPR019734">
    <property type="entry name" value="TPR_rpt"/>
</dbReference>
<dbReference type="OrthoDB" id="2335338at2759"/>
<protein>
    <recommendedName>
        <fullName evidence="6">SGTA homodimerisation domain-containing protein</fullName>
    </recommendedName>
</protein>
<feature type="region of interest" description="Disordered" evidence="5">
    <location>
        <begin position="106"/>
        <end position="127"/>
    </location>
</feature>
<dbReference type="PANTHER" id="PTHR45831:SF2">
    <property type="entry name" value="LD24721P"/>
    <property type="match status" value="1"/>
</dbReference>
<organism evidence="7 8">
    <name type="scientific">Pocillopora damicornis</name>
    <name type="common">Cauliflower coral</name>
    <name type="synonym">Millepora damicornis</name>
    <dbReference type="NCBI Taxonomy" id="46731"/>
    <lineage>
        <taxon>Eukaryota</taxon>
        <taxon>Metazoa</taxon>
        <taxon>Cnidaria</taxon>
        <taxon>Anthozoa</taxon>
        <taxon>Hexacorallia</taxon>
        <taxon>Scleractinia</taxon>
        <taxon>Astrocoeniina</taxon>
        <taxon>Pocilloporidae</taxon>
        <taxon>Pocillopora</taxon>
    </lineage>
</organism>
<dbReference type="Gene3D" id="1.20.5.420">
    <property type="entry name" value="Immunoglobulin FC, subunit C"/>
    <property type="match status" value="1"/>
</dbReference>
<evidence type="ECO:0000256" key="3">
    <source>
        <dbReference type="ARBA" id="ARBA00022803"/>
    </source>
</evidence>
<accession>A0A3M6UZX2</accession>
<dbReference type="PANTHER" id="PTHR45831">
    <property type="entry name" value="LD24721P"/>
    <property type="match status" value="1"/>
</dbReference>
<feature type="domain" description="SGTA homodimerisation" evidence="6">
    <location>
        <begin position="41"/>
        <end position="103"/>
    </location>
</feature>
<gene>
    <name evidence="7" type="ORF">pdam_00014482</name>
</gene>
<keyword evidence="3 4" id="KW-0802">TPR repeat</keyword>
<feature type="region of interest" description="Disordered" evidence="5">
    <location>
        <begin position="238"/>
        <end position="259"/>
    </location>
</feature>
<dbReference type="PROSITE" id="PS50005">
    <property type="entry name" value="TPR"/>
    <property type="match status" value="3"/>
</dbReference>
<dbReference type="AlphaFoldDB" id="A0A3M6UZX2"/>
<dbReference type="SMART" id="SM00028">
    <property type="entry name" value="TPR"/>
    <property type="match status" value="3"/>
</dbReference>
<feature type="region of interest" description="Disordered" evidence="5">
    <location>
        <begin position="287"/>
        <end position="329"/>
    </location>
</feature>
<dbReference type="Proteomes" id="UP000275408">
    <property type="component" value="Unassembled WGS sequence"/>
</dbReference>
<reference evidence="7 8" key="1">
    <citation type="journal article" date="2018" name="Sci. Rep.">
        <title>Comparative analysis of the Pocillopora damicornis genome highlights role of immune system in coral evolution.</title>
        <authorList>
            <person name="Cunning R."/>
            <person name="Bay R.A."/>
            <person name="Gillette P."/>
            <person name="Baker A.C."/>
            <person name="Traylor-Knowles N."/>
        </authorList>
    </citation>
    <scope>NUCLEOTIDE SEQUENCE [LARGE SCALE GENOMIC DNA]</scope>
    <source>
        <strain evidence="7">RSMAS</strain>
        <tissue evidence="7">Whole animal</tissue>
    </source>
</reference>
<keyword evidence="2" id="KW-0677">Repeat</keyword>
<dbReference type="GO" id="GO:0006620">
    <property type="term" value="P:post-translational protein targeting to endoplasmic reticulum membrane"/>
    <property type="evidence" value="ECO:0007669"/>
    <property type="project" value="TreeGrafter"/>
</dbReference>
<evidence type="ECO:0000256" key="5">
    <source>
        <dbReference type="SAM" id="MobiDB-lite"/>
    </source>
</evidence>
<sequence length="329" mass="36125">NQSGKRELISRQNLNTFLTNSLRFKDFNHSINLTEDMSNLQKLAFAIIEHLSSELKSGAITGDSAESLEVSIQCLEAVYGINRNDPSQTAALKSDKPLAEIFKNATQTKGGTTAAQPTREDREKAEQLKTEGNQLMKEEKYQEAIRCYTKAIELDSSNAVFPCNRAAAYGKIGEHQKAIEDCQKALSLDPNYGKAYGRMGLSYHNQNNFQKAKESYSKALELEPGSTFYQTSLAQVEEKLNESQRGTGNARPAAGGLPGLGGLDLGSLLTNPAIMDMDDKYDASAQQFGERMQESDPELFEQLRGQAQAAVNEHRGPNPPRDGQDPNPG</sequence>
<feature type="repeat" description="TPR" evidence="4">
    <location>
        <begin position="159"/>
        <end position="192"/>
    </location>
</feature>
<proteinExistence type="inferred from homology"/>
<evidence type="ECO:0000313" key="8">
    <source>
        <dbReference type="Proteomes" id="UP000275408"/>
    </source>
</evidence>
<comment type="similarity">
    <text evidence="1">Belongs to the SGT family.</text>
</comment>